<keyword evidence="2" id="KW-1185">Reference proteome</keyword>
<evidence type="ECO:0000313" key="2">
    <source>
        <dbReference type="Proteomes" id="UP000039865"/>
    </source>
</evidence>
<protein>
    <submittedName>
        <fullName evidence="1">Uncharacterized protein</fullName>
    </submittedName>
</protein>
<reference evidence="1 2" key="1">
    <citation type="submission" date="2014-06" db="EMBL/GenBank/DDBJ databases">
        <authorList>
            <person name="Swart Estienne"/>
        </authorList>
    </citation>
    <scope>NUCLEOTIDE SEQUENCE [LARGE SCALE GENOMIC DNA]</scope>
    <source>
        <strain evidence="1 2">130c</strain>
    </source>
</reference>
<dbReference type="AlphaFoldDB" id="A0A078B7N2"/>
<dbReference type="Proteomes" id="UP000039865">
    <property type="component" value="Unassembled WGS sequence"/>
</dbReference>
<sequence>MGARESCGLIVFGRREGNYAAYGLTDPEGKFLTKLYCKNLKSLKYQQVCYADLLRMLSEAIETDEEILDTQMSTKLFLSWKEELKPYLVRNSQLDHQSQTKTPPQMFDVKLDDFYLLWHNSIKAYESRDADSTGCCGGRMKHRQLSEQLIGQTFTPRAPEGSERLKAYKSITKGSHESLDNNKNDK</sequence>
<dbReference type="EMBL" id="CCKQ01018280">
    <property type="protein sequence ID" value="CDW90236.1"/>
    <property type="molecule type" value="Genomic_DNA"/>
</dbReference>
<dbReference type="InParanoid" id="A0A078B7N2"/>
<gene>
    <name evidence="1" type="primary">Contig2229.g2395</name>
    <name evidence="1" type="ORF">STYLEM_19377</name>
</gene>
<accession>A0A078B7N2</accession>
<organism evidence="1 2">
    <name type="scientific">Stylonychia lemnae</name>
    <name type="common">Ciliate</name>
    <dbReference type="NCBI Taxonomy" id="5949"/>
    <lineage>
        <taxon>Eukaryota</taxon>
        <taxon>Sar</taxon>
        <taxon>Alveolata</taxon>
        <taxon>Ciliophora</taxon>
        <taxon>Intramacronucleata</taxon>
        <taxon>Spirotrichea</taxon>
        <taxon>Stichotrichia</taxon>
        <taxon>Sporadotrichida</taxon>
        <taxon>Oxytrichidae</taxon>
        <taxon>Stylonychinae</taxon>
        <taxon>Stylonychia</taxon>
    </lineage>
</organism>
<evidence type="ECO:0000313" key="1">
    <source>
        <dbReference type="EMBL" id="CDW90236.1"/>
    </source>
</evidence>
<name>A0A078B7N2_STYLE</name>
<proteinExistence type="predicted"/>